<evidence type="ECO:0000313" key="10">
    <source>
        <dbReference type="EMBL" id="EGB13187.1"/>
    </source>
</evidence>
<evidence type="ECO:0000259" key="9">
    <source>
        <dbReference type="PROSITE" id="PS51384"/>
    </source>
</evidence>
<dbReference type="PRINTS" id="PR00406">
    <property type="entry name" value="CYTB5RDTASE"/>
</dbReference>
<dbReference type="GO" id="GO:0008237">
    <property type="term" value="F:metallopeptidase activity"/>
    <property type="evidence" value="ECO:0007669"/>
    <property type="project" value="UniProtKB-KW"/>
</dbReference>
<evidence type="ECO:0000256" key="1">
    <source>
        <dbReference type="ARBA" id="ARBA00001947"/>
    </source>
</evidence>
<dbReference type="Pfam" id="PF17900">
    <property type="entry name" value="Peptidase_M1_N"/>
    <property type="match status" value="1"/>
</dbReference>
<dbReference type="Gene3D" id="2.60.40.1840">
    <property type="match status" value="1"/>
</dbReference>
<protein>
    <recommendedName>
        <fullName evidence="9">FAD-binding FR-type domain-containing protein</fullName>
    </recommendedName>
</protein>
<evidence type="ECO:0000256" key="5">
    <source>
        <dbReference type="ARBA" id="ARBA00022723"/>
    </source>
</evidence>
<dbReference type="OMA" id="MDRINPR"/>
<dbReference type="NCBIfam" id="TIGR02414">
    <property type="entry name" value="pepN_proteo"/>
    <property type="match status" value="1"/>
</dbReference>
<sequence>MLTALRRCLVPLACVRVSTSLLSPRVLVRPQHLRGGSLAHSTLAEAPMEKFRKDYAALPYDVVSVDLDFDVGAEETLVTSTLALAPAGGGPLVLDGEDLRLVSVAVDGAPLAPSAYEVGAETLTIAAPPAQPFTLTTVVGIKPAENTQLSGLYESSGNLCTQCEAEGFRRITYFYDRPDCMASYTCRVEADKAKYPVLLSNGNEVARGDADGGRHWARFEDPFKKPSYLFALVAGDLGGIRGSFTTKSGRAIDLRVWSEHENVGQLDWSLEALKKAMKWDEDVYGLEYDLDVYHIVAVNDFNMGAMENKGLNVFNTACVLAAPETATDGDYDRVLGVVAHEYFHNWSGNRVTCRDWFQLTLKEGLTVFRDQHFTEDMTSRAVKRVDDVRVMRSAQFAQDAGPMAHPIRPESYVAMDNFYTVTVYNKGSEVIRMYRTLLGWDGFRKGADLYFSRHDGSAVTCDDFRQAMADATGRDLAQFERWYTQAGTPTVTAAPGTVVDGAYAVALSQATKGTPGQEDKAPFHVPIAAALLDRAAGAVVAEATFELTEASQTFSFGAVDEGAADYVLSLNRDFSAPVTMVVEGQTAEDLLFLATYDTDPVNKWDATQRLGAAAVLDAFAGAEAADASFAALARAFGATLEDEAGDPSLRALNLALPGFSELSLQLDDGFDPGLLCAALKAVKRQLAAAFEAELAALYDSLASDAAFSVDAAEVGRRRLRNACLGILSRLDGQEFRAAAHYDAADCMTDRLAAAVALAGAASPERDRVLGDFFATAKASKADLVVNKWFALQASADADDALATVRALVAHPDFTRTNPNRYRSVVNTFAGANPAAFHAADGGGYDFVRDEVIATDKLNPQVAARLAGAFGNWRKFDAPRQAKMKACLEAIRDAAGLSKDTYEIASRQLVCPLVAKTPLTPDTSRYRFALPTPAHSLGLPVASHVLAVDAGNMYREYTPVTLDGVDVGYFDLVVKRYANGYFSERFARLEPGQTMRFSGPVVTLPYAANAADRVAMVAGGTGITPMLQIARASLRDDGDATKFALLYANRTPGDILLRAELDALAAAHPDRFSVRYVVDESDGRADVDAVGRVDAAQVARFLPPASAPRTLVLVCGPKGFVAHLCGARARPGGGPVGGLLGALGYDRVVPFG</sequence>
<dbReference type="InParanoid" id="F0XX84"/>
<dbReference type="OrthoDB" id="10031169at2759"/>
<accession>F0XX84</accession>
<dbReference type="EMBL" id="GL833120">
    <property type="protein sequence ID" value="EGB13187.1"/>
    <property type="molecule type" value="Genomic_DNA"/>
</dbReference>
<dbReference type="InterPro" id="IPR001433">
    <property type="entry name" value="OxRdtase_FAD/NAD-bd"/>
</dbReference>
<dbReference type="CDD" id="cd06183">
    <property type="entry name" value="cyt_b5_reduct_like"/>
    <property type="match status" value="1"/>
</dbReference>
<proteinExistence type="inferred from homology"/>
<evidence type="ECO:0000256" key="7">
    <source>
        <dbReference type="ARBA" id="ARBA00022833"/>
    </source>
</evidence>
<evidence type="ECO:0000256" key="8">
    <source>
        <dbReference type="ARBA" id="ARBA00023049"/>
    </source>
</evidence>
<evidence type="ECO:0000313" key="11">
    <source>
        <dbReference type="Proteomes" id="UP000002729"/>
    </source>
</evidence>
<keyword evidence="3" id="KW-0031">Aminopeptidase</keyword>
<dbReference type="InterPro" id="IPR027268">
    <property type="entry name" value="Peptidase_M4/M1_CTD_sf"/>
</dbReference>
<dbReference type="Gene3D" id="3.30.2010.30">
    <property type="match status" value="1"/>
</dbReference>
<dbReference type="Gene3D" id="2.40.30.10">
    <property type="entry name" value="Translation factors"/>
    <property type="match status" value="1"/>
</dbReference>
<organism evidence="11">
    <name type="scientific">Aureococcus anophagefferens</name>
    <name type="common">Harmful bloom alga</name>
    <dbReference type="NCBI Taxonomy" id="44056"/>
    <lineage>
        <taxon>Eukaryota</taxon>
        <taxon>Sar</taxon>
        <taxon>Stramenopiles</taxon>
        <taxon>Ochrophyta</taxon>
        <taxon>Pelagophyceae</taxon>
        <taxon>Pelagomonadales</taxon>
        <taxon>Pelagomonadaceae</taxon>
        <taxon>Aureococcus</taxon>
    </lineage>
</organism>
<comment type="similarity">
    <text evidence="2">Belongs to the peptidase M1 family.</text>
</comment>
<dbReference type="InterPro" id="IPR014782">
    <property type="entry name" value="Peptidase_M1_dom"/>
</dbReference>
<comment type="cofactor">
    <cofactor evidence="1">
        <name>Zn(2+)</name>
        <dbReference type="ChEBI" id="CHEBI:29105"/>
    </cofactor>
</comment>
<keyword evidence="8" id="KW-0482">Metalloprotease</keyword>
<dbReference type="PANTHER" id="PTHR46322:SF1">
    <property type="entry name" value="PUROMYCIN-SENSITIVE AMINOPEPTIDASE"/>
    <property type="match status" value="1"/>
</dbReference>
<dbReference type="eggNOG" id="KOG1046">
    <property type="taxonomic scope" value="Eukaryota"/>
</dbReference>
<dbReference type="InterPro" id="IPR017938">
    <property type="entry name" value="Riboflavin_synthase-like_b-brl"/>
</dbReference>
<keyword evidence="6" id="KW-0378">Hydrolase</keyword>
<dbReference type="FunFam" id="1.10.390.10:FF:000002">
    <property type="entry name" value="Aminopeptidase N"/>
    <property type="match status" value="1"/>
</dbReference>
<dbReference type="GO" id="GO:0008270">
    <property type="term" value="F:zinc ion binding"/>
    <property type="evidence" value="ECO:0007669"/>
    <property type="project" value="InterPro"/>
</dbReference>
<dbReference type="Pfam" id="PF00175">
    <property type="entry name" value="NAD_binding_1"/>
    <property type="match status" value="1"/>
</dbReference>
<dbReference type="Pfam" id="PF11940">
    <property type="entry name" value="DUF3458"/>
    <property type="match status" value="1"/>
</dbReference>
<dbReference type="AlphaFoldDB" id="F0XX84"/>
<dbReference type="GO" id="GO:0006508">
    <property type="term" value="P:proteolysis"/>
    <property type="evidence" value="ECO:0007669"/>
    <property type="project" value="UniProtKB-KW"/>
</dbReference>
<feature type="domain" description="FAD-binding FR-type" evidence="9">
    <location>
        <begin position="905"/>
        <end position="1006"/>
    </location>
</feature>
<dbReference type="InterPro" id="IPR012779">
    <property type="entry name" value="Peptidase_M1_pepN"/>
</dbReference>
<dbReference type="eggNOG" id="KOG0534">
    <property type="taxonomic scope" value="Eukaryota"/>
</dbReference>
<dbReference type="Gene3D" id="2.60.40.1730">
    <property type="entry name" value="tricorn interacting facor f3 domain"/>
    <property type="match status" value="1"/>
</dbReference>
<dbReference type="FunFam" id="2.60.40.1730:FF:000005">
    <property type="entry name" value="Aminopeptidase N"/>
    <property type="match status" value="1"/>
</dbReference>
<evidence type="ECO:0000256" key="3">
    <source>
        <dbReference type="ARBA" id="ARBA00022438"/>
    </source>
</evidence>
<dbReference type="InterPro" id="IPR037144">
    <property type="entry name" value="Peptidase_M1_pepN_C_sf"/>
</dbReference>
<dbReference type="PROSITE" id="PS51384">
    <property type="entry name" value="FAD_FR"/>
    <property type="match status" value="1"/>
</dbReference>
<dbReference type="InterPro" id="IPR035414">
    <property type="entry name" value="Peptidase_M1_pepN_Ig-like"/>
</dbReference>
<dbReference type="Gene3D" id="3.40.50.80">
    <property type="entry name" value="Nucleotide-binding domain of ferredoxin-NADP reductase (FNR) module"/>
    <property type="match status" value="1"/>
</dbReference>
<dbReference type="Gene3D" id="1.10.390.10">
    <property type="entry name" value="Neutral Protease Domain 2"/>
    <property type="match status" value="1"/>
</dbReference>
<dbReference type="InterPro" id="IPR008333">
    <property type="entry name" value="Cbr1-like_FAD-bd_dom"/>
</dbReference>
<dbReference type="MEROPS" id="M01.005"/>
<keyword evidence="7" id="KW-0862">Zinc</keyword>
<dbReference type="FunFam" id="3.30.2010.30:FF:000002">
    <property type="entry name" value="Putative aminopeptidase N"/>
    <property type="match status" value="1"/>
</dbReference>
<evidence type="ECO:0000256" key="6">
    <source>
        <dbReference type="ARBA" id="ARBA00022801"/>
    </source>
</evidence>
<keyword evidence="11" id="KW-1185">Reference proteome</keyword>
<dbReference type="SUPFAM" id="SSF63737">
    <property type="entry name" value="Leukotriene A4 hydrolase N-terminal domain"/>
    <property type="match status" value="1"/>
</dbReference>
<dbReference type="KEGG" id="aaf:AURANDRAFT_70490"/>
<keyword evidence="4" id="KW-0645">Protease</keyword>
<dbReference type="Pfam" id="PF00970">
    <property type="entry name" value="FAD_binding_6"/>
    <property type="match status" value="1"/>
</dbReference>
<dbReference type="InterPro" id="IPR017927">
    <property type="entry name" value="FAD-bd_FR_type"/>
</dbReference>
<dbReference type="SUPFAM" id="SSF55486">
    <property type="entry name" value="Metalloproteases ('zincins'), catalytic domain"/>
    <property type="match status" value="1"/>
</dbReference>
<dbReference type="CDD" id="cd09600">
    <property type="entry name" value="M1_APN"/>
    <property type="match status" value="1"/>
</dbReference>
<dbReference type="Gene3D" id="1.25.50.10">
    <property type="entry name" value="Peptidase M1, alanyl aminopeptidase, C-terminal domain"/>
    <property type="match status" value="1"/>
</dbReference>
<dbReference type="RefSeq" id="XP_009032780.1">
    <property type="nucleotide sequence ID" value="XM_009034532.1"/>
</dbReference>
<dbReference type="Proteomes" id="UP000002729">
    <property type="component" value="Unassembled WGS sequence"/>
</dbReference>
<dbReference type="SUPFAM" id="SSF52343">
    <property type="entry name" value="Ferredoxin reductase-like, C-terminal NADP-linked domain"/>
    <property type="match status" value="1"/>
</dbReference>
<dbReference type="GeneID" id="20227788"/>
<dbReference type="Pfam" id="PF01433">
    <property type="entry name" value="Peptidase_M1"/>
    <property type="match status" value="1"/>
</dbReference>
<dbReference type="InterPro" id="IPR038438">
    <property type="entry name" value="PepN_Ig-like_sf"/>
</dbReference>
<dbReference type="GO" id="GO:0016491">
    <property type="term" value="F:oxidoreductase activity"/>
    <property type="evidence" value="ECO:0007669"/>
    <property type="project" value="InterPro"/>
</dbReference>
<dbReference type="Pfam" id="PF17432">
    <property type="entry name" value="DUF3458_C"/>
    <property type="match status" value="1"/>
</dbReference>
<dbReference type="InterPro" id="IPR045357">
    <property type="entry name" value="Aminopeptidase_N-like_N"/>
</dbReference>
<dbReference type="InterPro" id="IPR024601">
    <property type="entry name" value="Peptidase_M1_pepN_C"/>
</dbReference>
<dbReference type="SUPFAM" id="SSF63380">
    <property type="entry name" value="Riboflavin synthase domain-like"/>
    <property type="match status" value="1"/>
</dbReference>
<keyword evidence="5" id="KW-0479">Metal-binding</keyword>
<dbReference type="InterPro" id="IPR042097">
    <property type="entry name" value="Aminopeptidase_N-like_N_sf"/>
</dbReference>
<dbReference type="GO" id="GO:0004177">
    <property type="term" value="F:aminopeptidase activity"/>
    <property type="evidence" value="ECO:0007669"/>
    <property type="project" value="UniProtKB-KW"/>
</dbReference>
<gene>
    <name evidence="10" type="ORF">AURANDRAFT_70490</name>
</gene>
<dbReference type="InterPro" id="IPR039261">
    <property type="entry name" value="FNR_nucleotide-bd"/>
</dbReference>
<evidence type="ECO:0000256" key="2">
    <source>
        <dbReference type="ARBA" id="ARBA00010136"/>
    </source>
</evidence>
<name>F0XX84_AURAN</name>
<dbReference type="PANTHER" id="PTHR46322">
    <property type="entry name" value="PUROMYCIN-SENSITIVE AMINOPEPTIDASE"/>
    <property type="match status" value="1"/>
</dbReference>
<reference evidence="10 11" key="1">
    <citation type="journal article" date="2011" name="Proc. Natl. Acad. Sci. U.S.A.">
        <title>Niche of harmful alga Aureococcus anophagefferens revealed through ecogenomics.</title>
        <authorList>
            <person name="Gobler C.J."/>
            <person name="Berry D.L."/>
            <person name="Dyhrman S.T."/>
            <person name="Wilhelm S.W."/>
            <person name="Salamov A."/>
            <person name="Lobanov A.V."/>
            <person name="Zhang Y."/>
            <person name="Collier J.L."/>
            <person name="Wurch L.L."/>
            <person name="Kustka A.B."/>
            <person name="Dill B.D."/>
            <person name="Shah M."/>
            <person name="VerBerkmoes N.C."/>
            <person name="Kuo A."/>
            <person name="Terry A."/>
            <person name="Pangilinan J."/>
            <person name="Lindquist E.A."/>
            <person name="Lucas S."/>
            <person name="Paulsen I.T."/>
            <person name="Hattenrath-Lehmann T.K."/>
            <person name="Talmage S.C."/>
            <person name="Walker E.A."/>
            <person name="Koch F."/>
            <person name="Burson A.M."/>
            <person name="Marcoval M.A."/>
            <person name="Tang Y.Z."/>
            <person name="Lecleir G.R."/>
            <person name="Coyne K.J."/>
            <person name="Berg G.M."/>
            <person name="Bertrand E.M."/>
            <person name="Saito M.A."/>
            <person name="Gladyshev V.N."/>
            <person name="Grigoriev I.V."/>
        </authorList>
    </citation>
    <scope>NUCLEOTIDE SEQUENCE [LARGE SCALE GENOMIC DNA]</scope>
    <source>
        <strain evidence="11">CCMP 1984</strain>
    </source>
</reference>
<evidence type="ECO:0000256" key="4">
    <source>
        <dbReference type="ARBA" id="ARBA00022670"/>
    </source>
</evidence>